<dbReference type="Proteomes" id="UP000768646">
    <property type="component" value="Unassembled WGS sequence"/>
</dbReference>
<evidence type="ECO:0000313" key="1">
    <source>
        <dbReference type="EMBL" id="KAG4305060.1"/>
    </source>
</evidence>
<organism evidence="1 2">
    <name type="scientific">Pneumocystis oryctolagi</name>
    <dbReference type="NCBI Taxonomy" id="42067"/>
    <lineage>
        <taxon>Eukaryota</taxon>
        <taxon>Fungi</taxon>
        <taxon>Dikarya</taxon>
        <taxon>Ascomycota</taxon>
        <taxon>Taphrinomycotina</taxon>
        <taxon>Pneumocystomycetes</taxon>
        <taxon>Pneumocystaceae</taxon>
        <taxon>Pneumocystis</taxon>
    </lineage>
</organism>
<gene>
    <name evidence="1" type="ORF">PORY_001735</name>
</gene>
<protein>
    <submittedName>
        <fullName evidence="1">Uncharacterized protein</fullName>
    </submittedName>
</protein>
<keyword evidence="2" id="KW-1185">Reference proteome</keyword>
<name>A0ACB7CC52_9ASCO</name>
<reference evidence="1 2" key="1">
    <citation type="journal article" date="2021" name="Commun. Biol.">
        <title>Genomic insights into the host specific adaptation of the Pneumocystis genus.</title>
        <authorList>
            <person name="Cisse O.H."/>
            <person name="Ma L."/>
            <person name="Dekker J.P."/>
            <person name="Khil P.P."/>
            <person name="Youn J.-H."/>
            <person name="Brenchley J.M."/>
            <person name="Blair R."/>
            <person name="Pahar B."/>
            <person name="Chabe M."/>
            <person name="Van Rompay K.K.A."/>
            <person name="Keesler R."/>
            <person name="Sukura A."/>
            <person name="Hirsch V."/>
            <person name="Kutty G."/>
            <person name="Liu Y."/>
            <person name="Peng L."/>
            <person name="Chen J."/>
            <person name="Song J."/>
            <person name="Weissenbacher-Lang C."/>
            <person name="Xu J."/>
            <person name="Upham N.S."/>
            <person name="Stajich J.E."/>
            <person name="Cuomo C.A."/>
            <person name="Cushion M.T."/>
            <person name="Kovacs J.A."/>
        </authorList>
    </citation>
    <scope>NUCLEOTIDE SEQUENCE [LARGE SCALE GENOMIC DNA]</scope>
    <source>
        <strain evidence="1 2">RABM</strain>
    </source>
</reference>
<sequence>MSIFSLSGKGLRLDSKEEAFKALEELRRMSNVREIHLCGNTFSIAACHVVSELLSLHSKTLEVADFSDIFTGRTAQEIPEALEVLLSGLLLCRKCHTVCLSDNAFGPTAASPLTSFLSQHTPLQHLYLNNNGLGPNAGTCVAESLVVLAEKQSSNGYEKHGKLETVVCGRNRLESGSMNAWAACFRMHTSLKCLRMPQNGIRPDGIRILLESGLSACTQLQIFDLQDNTLTLVGAKTLAKVLPNWKFILELGVSDCLLSGIGVATIAKVLSHGHHKHLKILRLQYNEIDHKAVKILVDAVDKALPNLEILELNGNAFSDENDSIQRIRDIFKERKKGELDELDDMDEPSESNNSEDSDQESSQNLENTENEIDTDITILLEKTHIDRKINQT</sequence>
<dbReference type="EMBL" id="JABTEG010000005">
    <property type="protein sequence ID" value="KAG4305060.1"/>
    <property type="molecule type" value="Genomic_DNA"/>
</dbReference>
<proteinExistence type="predicted"/>
<evidence type="ECO:0000313" key="2">
    <source>
        <dbReference type="Proteomes" id="UP000768646"/>
    </source>
</evidence>
<comment type="caution">
    <text evidence="1">The sequence shown here is derived from an EMBL/GenBank/DDBJ whole genome shotgun (WGS) entry which is preliminary data.</text>
</comment>
<accession>A0ACB7CC52</accession>